<dbReference type="PANTHER" id="PTHR12243">
    <property type="entry name" value="MADF DOMAIN TRANSCRIPTION FACTOR"/>
    <property type="match status" value="1"/>
</dbReference>
<dbReference type="InterPro" id="IPR006578">
    <property type="entry name" value="MADF-dom"/>
</dbReference>
<evidence type="ECO:0000259" key="1">
    <source>
        <dbReference type="PROSITE" id="PS51029"/>
    </source>
</evidence>
<reference evidence="3" key="1">
    <citation type="submission" date="2022-11" db="UniProtKB">
        <authorList>
            <consortium name="WormBaseParasite"/>
        </authorList>
    </citation>
    <scope>IDENTIFICATION</scope>
</reference>
<dbReference type="Pfam" id="PF10545">
    <property type="entry name" value="MADF_DNA_bdg"/>
    <property type="match status" value="1"/>
</dbReference>
<proteinExistence type="predicted"/>
<feature type="domain" description="MADF" evidence="1">
    <location>
        <begin position="16"/>
        <end position="110"/>
    </location>
</feature>
<dbReference type="InterPro" id="IPR039353">
    <property type="entry name" value="TF_Adf1"/>
</dbReference>
<dbReference type="Proteomes" id="UP000887540">
    <property type="component" value="Unplaced"/>
</dbReference>
<organism evidence="2 3">
    <name type="scientific">Acrobeloides nanus</name>
    <dbReference type="NCBI Taxonomy" id="290746"/>
    <lineage>
        <taxon>Eukaryota</taxon>
        <taxon>Metazoa</taxon>
        <taxon>Ecdysozoa</taxon>
        <taxon>Nematoda</taxon>
        <taxon>Chromadorea</taxon>
        <taxon>Rhabditida</taxon>
        <taxon>Tylenchina</taxon>
        <taxon>Cephalobomorpha</taxon>
        <taxon>Cephaloboidea</taxon>
        <taxon>Cephalobidae</taxon>
        <taxon>Acrobeloides</taxon>
    </lineage>
</organism>
<dbReference type="WBParaSite" id="ACRNAN_scaffold8564.g19482.t1">
    <property type="protein sequence ID" value="ACRNAN_scaffold8564.g19482.t1"/>
    <property type="gene ID" value="ACRNAN_scaffold8564.g19482"/>
</dbReference>
<dbReference type="SMART" id="SM00595">
    <property type="entry name" value="MADF"/>
    <property type="match status" value="1"/>
</dbReference>
<keyword evidence="2" id="KW-1185">Reference proteome</keyword>
<dbReference type="AlphaFoldDB" id="A0A914EII4"/>
<protein>
    <submittedName>
        <fullName evidence="3">MADF domain-containing protein</fullName>
    </submittedName>
</protein>
<dbReference type="PANTHER" id="PTHR12243:SF67">
    <property type="entry name" value="COREPRESSOR OF PANGOLIN, ISOFORM A-RELATED"/>
    <property type="match status" value="1"/>
</dbReference>
<evidence type="ECO:0000313" key="2">
    <source>
        <dbReference type="Proteomes" id="UP000887540"/>
    </source>
</evidence>
<evidence type="ECO:0000313" key="3">
    <source>
        <dbReference type="WBParaSite" id="ACRNAN_scaffold8564.g19482.t1"/>
    </source>
</evidence>
<dbReference type="GO" id="GO:0006357">
    <property type="term" value="P:regulation of transcription by RNA polymerase II"/>
    <property type="evidence" value="ECO:0007669"/>
    <property type="project" value="TreeGrafter"/>
</dbReference>
<dbReference type="GO" id="GO:0005667">
    <property type="term" value="C:transcription regulator complex"/>
    <property type="evidence" value="ECO:0007669"/>
    <property type="project" value="TreeGrafter"/>
</dbReference>
<dbReference type="GO" id="GO:0005634">
    <property type="term" value="C:nucleus"/>
    <property type="evidence" value="ECO:0007669"/>
    <property type="project" value="TreeGrafter"/>
</dbReference>
<dbReference type="PROSITE" id="PS51029">
    <property type="entry name" value="MADF"/>
    <property type="match status" value="1"/>
</dbReference>
<name>A0A914EII4_9BILA</name>
<sequence length="113" mass="13555">MASQNSGLTEDEFIRKLIAAVEKRPVLYDVHLFDYKNKNKKGENFKEIQQELRDAGASEQQVQFIYKKWISIKRKFRVEFFKLQSEDNGKEATCAYPYYESLKFLIPYCQYYK</sequence>
<accession>A0A914EII4</accession>